<dbReference type="PANTHER" id="PTHR15073">
    <property type="entry name" value="MICROTUBULE-ASSOCIATED PROTEIN"/>
    <property type="match status" value="1"/>
</dbReference>
<organism evidence="3 4">
    <name type="scientific">Blattamonas nauphoetae</name>
    <dbReference type="NCBI Taxonomy" id="2049346"/>
    <lineage>
        <taxon>Eukaryota</taxon>
        <taxon>Metamonada</taxon>
        <taxon>Preaxostyla</taxon>
        <taxon>Oxymonadida</taxon>
        <taxon>Blattamonas</taxon>
    </lineage>
</organism>
<feature type="compositionally biased region" description="Low complexity" evidence="2">
    <location>
        <begin position="1127"/>
        <end position="1147"/>
    </location>
</feature>
<name>A0ABQ9Y3L7_9EUKA</name>
<proteinExistence type="predicted"/>
<feature type="compositionally biased region" description="Polar residues" evidence="2">
    <location>
        <begin position="400"/>
        <end position="426"/>
    </location>
</feature>
<feature type="compositionally biased region" description="Polar residues" evidence="2">
    <location>
        <begin position="463"/>
        <end position="480"/>
    </location>
</feature>
<feature type="region of interest" description="Disordered" evidence="2">
    <location>
        <begin position="1118"/>
        <end position="1200"/>
    </location>
</feature>
<feature type="compositionally biased region" description="Polar residues" evidence="2">
    <location>
        <begin position="1035"/>
        <end position="1054"/>
    </location>
</feature>
<feature type="compositionally biased region" description="Basic and acidic residues" evidence="2">
    <location>
        <begin position="1398"/>
        <end position="1407"/>
    </location>
</feature>
<dbReference type="InterPro" id="IPR051483">
    <property type="entry name" value="MAP7_domain-containing"/>
</dbReference>
<comment type="caution">
    <text evidence="3">The sequence shown here is derived from an EMBL/GenBank/DDBJ whole genome shotgun (WGS) entry which is preliminary data.</text>
</comment>
<evidence type="ECO:0000256" key="1">
    <source>
        <dbReference type="ARBA" id="ARBA00023054"/>
    </source>
</evidence>
<feature type="compositionally biased region" description="Low complexity" evidence="2">
    <location>
        <begin position="444"/>
        <end position="462"/>
    </location>
</feature>
<feature type="region of interest" description="Disordered" evidence="2">
    <location>
        <begin position="615"/>
        <end position="636"/>
    </location>
</feature>
<feature type="region of interest" description="Disordered" evidence="2">
    <location>
        <begin position="328"/>
        <end position="505"/>
    </location>
</feature>
<feature type="compositionally biased region" description="Low complexity" evidence="2">
    <location>
        <begin position="762"/>
        <end position="788"/>
    </location>
</feature>
<evidence type="ECO:0000313" key="4">
    <source>
        <dbReference type="Proteomes" id="UP001281761"/>
    </source>
</evidence>
<gene>
    <name evidence="3" type="ORF">BLNAU_6756</name>
</gene>
<accession>A0ABQ9Y3L7</accession>
<feature type="compositionally biased region" description="Polar residues" evidence="2">
    <location>
        <begin position="1170"/>
        <end position="1200"/>
    </location>
</feature>
<dbReference type="PANTHER" id="PTHR15073:SF1">
    <property type="entry name" value="RETICULOCYTE-BINDING PROTEIN HOMOLOG 2A"/>
    <property type="match status" value="1"/>
</dbReference>
<evidence type="ECO:0000256" key="2">
    <source>
        <dbReference type="SAM" id="MobiDB-lite"/>
    </source>
</evidence>
<feature type="region of interest" description="Disordered" evidence="2">
    <location>
        <begin position="747"/>
        <end position="843"/>
    </location>
</feature>
<keyword evidence="1" id="KW-0175">Coiled coil</keyword>
<feature type="compositionally biased region" description="Basic and acidic residues" evidence="2">
    <location>
        <begin position="800"/>
        <end position="820"/>
    </location>
</feature>
<protein>
    <recommendedName>
        <fullName evidence="5">Sfi1 spindle body domain-containing protein</fullName>
    </recommendedName>
</protein>
<feature type="region of interest" description="Disordered" evidence="2">
    <location>
        <begin position="254"/>
        <end position="278"/>
    </location>
</feature>
<feature type="compositionally biased region" description="Low complexity" evidence="2">
    <location>
        <begin position="582"/>
        <end position="601"/>
    </location>
</feature>
<feature type="compositionally biased region" description="Basic residues" evidence="2">
    <location>
        <begin position="821"/>
        <end position="837"/>
    </location>
</feature>
<feature type="region of interest" description="Disordered" evidence="2">
    <location>
        <begin position="568"/>
        <end position="602"/>
    </location>
</feature>
<feature type="compositionally biased region" description="Basic and acidic residues" evidence="2">
    <location>
        <begin position="352"/>
        <end position="361"/>
    </location>
</feature>
<feature type="compositionally biased region" description="Polar residues" evidence="2">
    <location>
        <begin position="571"/>
        <end position="581"/>
    </location>
</feature>
<reference evidence="3 4" key="1">
    <citation type="journal article" date="2022" name="bioRxiv">
        <title>Genomics of Preaxostyla Flagellates Illuminates Evolutionary Transitions and the Path Towards Mitochondrial Loss.</title>
        <authorList>
            <person name="Novak L.V.F."/>
            <person name="Treitli S.C."/>
            <person name="Pyrih J."/>
            <person name="Halakuc P."/>
            <person name="Pipaliya S.V."/>
            <person name="Vacek V."/>
            <person name="Brzon O."/>
            <person name="Soukal P."/>
            <person name="Eme L."/>
            <person name="Dacks J.B."/>
            <person name="Karnkowska A."/>
            <person name="Elias M."/>
            <person name="Hampl V."/>
        </authorList>
    </citation>
    <scope>NUCLEOTIDE SEQUENCE [LARGE SCALE GENOMIC DNA]</scope>
    <source>
        <strain evidence="3">NAU3</strain>
        <tissue evidence="3">Gut</tissue>
    </source>
</reference>
<feature type="compositionally biased region" description="Polar residues" evidence="2">
    <location>
        <begin position="1148"/>
        <end position="1161"/>
    </location>
</feature>
<evidence type="ECO:0008006" key="5">
    <source>
        <dbReference type="Google" id="ProtNLM"/>
    </source>
</evidence>
<evidence type="ECO:0000313" key="3">
    <source>
        <dbReference type="EMBL" id="KAK2958269.1"/>
    </source>
</evidence>
<dbReference type="Proteomes" id="UP001281761">
    <property type="component" value="Unassembled WGS sequence"/>
</dbReference>
<feature type="region of interest" description="Disordered" evidence="2">
    <location>
        <begin position="1034"/>
        <end position="1054"/>
    </location>
</feature>
<sequence length="1438" mass="161401">MQHRALHALHQVTTSRRLIKLKGQDVCCRVNNRRRTDLFREWRNKTMLNHLDHLSTVFSSNSAANETRLVLTSWRAYVHSKQERRKEKVGMEQKAQRFFTSWNNFRQRQLFQFWRQKTIVLPRIVRLWYRYSSERVCLRQVACRQEREAEKRDSLQRYQIFTEWRNEARSTHFLEEMRKRKALCAFLDCRIDAKLAEVKLMRWREDKLMEMARRVLGGWRTFVEDEKRQRIEQLLVKLREDEEERLMMEHLVRRREEEQKKEEERRQQLEKRRKEEELDRKRRAEEAIKIALEREESERKRLAFRESYFQTMSDRMIGKTPLARVEAEIAENKTERKRKAGSEDESGSAGEGMERRSTERTRKVRFSPTLREESDSQHENVVPHTLLPDWLEGDEKKHFTTSPSTNQSGRHQNASDPIVNSLSTPLRLTPAESLSEGPEDDHPPSSLLLHSSPHSSVNPVSSDLSTTYRQSSIQTGQSDPFETDLDIPPSNHPPSSLTPNTSPSQVRQISALPFASSQFSPAHSSIRSLSNLKRRMEHNTDENQENSSLGHEAENVNKSRLSFHRRHRHISTASSQTSQSHPLASPSTISPSSAPLPTPAIQLTSQPHTQHFLPSALLGRSPSTPESDGNRDLSTMFPRTTPIVLQPSERLRQADIAIHLSYQPNASFIYHPTSQGYEINPPSVILSPNMQPQGQSLHGVSAVSNQVSLSQRGGEIDAGIVASPVLNFVPHNSQIYVQIPVKPKPQPTSLNSLLPTPKQVAPSRPDNSNNDPNGTDSIDGDDMSSSSDGDWEILNSQHNDGNDSDHESEKRREARKERERARQRRRKRERRHRKRLTKQGNLSIISDCSEQTPLTEGFHYESLGMALRTPILDAPSTTGIGTRVPLESVTLVSETEDLSVRRPVTPDTVSNLQITSDSATPQADVHPPILFSHTKPNVDPKQPPPLQAPAQLPIPSPIDLPLQLKTSISNTTPPSKTVPLEATHEQADSGGLIYKRRNPKPTNRAISVSLSEHTDQLALSDFVHTAAPFVPSKARPTTVTKQTPSNTLSNPSAPSVNVTGWIGSDPKPQSHPKVIHFVPSAKPLVHQDPNFHLLPPSDQRIQEIDGRDSVENHIKAQDYILPHNRATTPVSTSSFSQSSSSNPSQTTAQNLTISSSPTNHHFSPPFPKQSVFNNTHSPPTKQRSPITPSGSLPHRVTTQPSFGFRGALGVPLPRVPNRLHGFSGVVSEDSVGDVKDSMELSTRTDDTYSFSISIDAGLRSAFDPTIASVGMSPFGEYSEKDGSPFQGLFSTPTMSAQTVISEPQSFLHSRPFPRISEDGTLSHPYASLDSIEASPSVTSTAVDAWFGVNGSNGTSYYSSDLMPFTDQSGPSLSGSDFETNTTSIPSFLSGLDLDWEERESQEKESVDKSTTQVGRLSDSSLQHRPNFVDLAFTNSDTP</sequence>
<feature type="compositionally biased region" description="Polar residues" evidence="2">
    <location>
        <begin position="1408"/>
        <end position="1422"/>
    </location>
</feature>
<dbReference type="EMBL" id="JARBJD010000039">
    <property type="protein sequence ID" value="KAK2958269.1"/>
    <property type="molecule type" value="Genomic_DNA"/>
</dbReference>
<feature type="region of interest" description="Disordered" evidence="2">
    <location>
        <begin position="1393"/>
        <end position="1422"/>
    </location>
</feature>
<feature type="compositionally biased region" description="Low complexity" evidence="2">
    <location>
        <begin position="493"/>
        <end position="504"/>
    </location>
</feature>
<keyword evidence="4" id="KW-1185">Reference proteome</keyword>